<name>A0A563VZD4_9CYAN</name>
<dbReference type="InterPro" id="IPR036938">
    <property type="entry name" value="PAP2/HPO_sf"/>
</dbReference>
<dbReference type="Gene3D" id="1.10.606.10">
    <property type="entry name" value="Vanadium-containing Chloroperoxidase, domain 2"/>
    <property type="match status" value="1"/>
</dbReference>
<proteinExistence type="predicted"/>
<dbReference type="OrthoDB" id="7793240at2"/>
<feature type="region of interest" description="Disordered" evidence="1">
    <location>
        <begin position="1"/>
        <end position="23"/>
    </location>
</feature>
<accession>A0A563VZD4</accession>
<organism evidence="2 3">
    <name type="scientific">Hyella patelloides LEGE 07179</name>
    <dbReference type="NCBI Taxonomy" id="945734"/>
    <lineage>
        <taxon>Bacteria</taxon>
        <taxon>Bacillati</taxon>
        <taxon>Cyanobacteriota</taxon>
        <taxon>Cyanophyceae</taxon>
        <taxon>Pleurocapsales</taxon>
        <taxon>Hyellaceae</taxon>
        <taxon>Hyella</taxon>
    </lineage>
</organism>
<sequence length="562" mass="62731">MVDTINKPPNAHGQKLQARRKEAQKIRKLTRDDAFNAFETAPPPANGDEKRFEQLGFPGFASFTKALKHNSIGLVEKFSFESLLKAIEKGNQIDFERVKLGGKYRLLANPLNAYSFQLIGDDSHGARMAPAPQFASRNTAVDLVERYWMALCRDLRFDRYANSPLIADACEDLNNLGFEQEFGFKCSPDTIFRGPYEGCDVGPHVSQFLLQNFQFGNQPIQQLQRYPRKNLDYLTDLETWNKVNNGDIDPTGSDIIDGTRHIITLRDAGQWVHIDLPHQSGLWATIILLGLGADISNASPYANGSITTSDAFGSLGRPDITIQSGFAGVSALKHAWFQKWCVHRRLRPEVYAQRLELFRRGKLGNSPNNPFHDETFKQFFGEGAEVWRKTTVLERILDHNQKQNVAQGRGEGDGTWLLPIAYPEGSPTHPAYPGGHSAFIAAAATMAKAFFADGEFPHPQVPTDNGQKLRDFQGPKLTIHGELNKLIANVTLFRDGAGMHWRTDGTALGTNSNARSRKGLETGGNLLGEKMAISMLRDIKRTYREEVGRFKFQGISGNEIEI</sequence>
<evidence type="ECO:0000313" key="3">
    <source>
        <dbReference type="Proteomes" id="UP000320055"/>
    </source>
</evidence>
<dbReference type="Proteomes" id="UP000320055">
    <property type="component" value="Unassembled WGS sequence"/>
</dbReference>
<reference evidence="2 3" key="1">
    <citation type="submission" date="2019-01" db="EMBL/GenBank/DDBJ databases">
        <authorList>
            <person name="Brito A."/>
        </authorList>
    </citation>
    <scope>NUCLEOTIDE SEQUENCE [LARGE SCALE GENOMIC DNA]</scope>
    <source>
        <strain evidence="2">1</strain>
    </source>
</reference>
<dbReference type="EMBL" id="CAACVJ010000445">
    <property type="protein sequence ID" value="VEP16814.1"/>
    <property type="molecule type" value="Genomic_DNA"/>
</dbReference>
<protein>
    <submittedName>
        <fullName evidence="2">PAP2 superfamily domain protein</fullName>
    </submittedName>
</protein>
<gene>
    <name evidence="2" type="ORF">H1P_50019</name>
</gene>
<keyword evidence="3" id="KW-1185">Reference proteome</keyword>
<dbReference type="InterPro" id="IPR052559">
    <property type="entry name" value="V-haloperoxidase"/>
</dbReference>
<dbReference type="SUPFAM" id="SSF48317">
    <property type="entry name" value="Acid phosphatase/Vanadium-dependent haloperoxidase"/>
    <property type="match status" value="1"/>
</dbReference>
<dbReference type="PANTHER" id="PTHR34599">
    <property type="entry name" value="PEROXIDASE-RELATED"/>
    <property type="match status" value="1"/>
</dbReference>
<dbReference type="GO" id="GO:0004601">
    <property type="term" value="F:peroxidase activity"/>
    <property type="evidence" value="ECO:0007669"/>
    <property type="project" value="InterPro"/>
</dbReference>
<evidence type="ECO:0000256" key="1">
    <source>
        <dbReference type="SAM" id="MobiDB-lite"/>
    </source>
</evidence>
<dbReference type="AlphaFoldDB" id="A0A563VZD4"/>
<dbReference type="InterPro" id="IPR016119">
    <property type="entry name" value="Br/Cl_peroxidase_C"/>
</dbReference>
<dbReference type="PANTHER" id="PTHR34599:SF1">
    <property type="entry name" value="PHOSPHATIDIC ACID PHOSPHATASE TYPE 2_HALOPEROXIDASE DOMAIN-CONTAINING PROTEIN"/>
    <property type="match status" value="1"/>
</dbReference>
<evidence type="ECO:0000313" key="2">
    <source>
        <dbReference type="EMBL" id="VEP16814.1"/>
    </source>
</evidence>